<dbReference type="HOGENOM" id="CLU_3261478_0_0_1"/>
<dbReference type="AlphaFoldDB" id="K3YP14"/>
<sequence length="42" mass="4340">MNPISTFKLNTTRSVSSAKSLFGARAATRWAVPAAGARDGSS</sequence>
<accession>K3YP14</accession>
<proteinExistence type="predicted"/>
<dbReference type="EMBL" id="AGNK02003766">
    <property type="status" value="NOT_ANNOTATED_CDS"/>
    <property type="molecule type" value="Genomic_DNA"/>
</dbReference>
<name>K3YP14_SETIT</name>
<dbReference type="Gramene" id="KQL01555">
    <property type="protein sequence ID" value="KQL01555"/>
    <property type="gene ID" value="SETIT_016006mg"/>
</dbReference>
<reference evidence="2" key="1">
    <citation type="journal article" date="2012" name="Nat. Biotechnol.">
        <title>Reference genome sequence of the model plant Setaria.</title>
        <authorList>
            <person name="Bennetzen J.L."/>
            <person name="Schmutz J."/>
            <person name="Wang H."/>
            <person name="Percifield R."/>
            <person name="Hawkins J."/>
            <person name="Pontaroli A.C."/>
            <person name="Estep M."/>
            <person name="Feng L."/>
            <person name="Vaughn J.N."/>
            <person name="Grimwood J."/>
            <person name="Jenkins J."/>
            <person name="Barry K."/>
            <person name="Lindquist E."/>
            <person name="Hellsten U."/>
            <person name="Deshpande S."/>
            <person name="Wang X."/>
            <person name="Wu X."/>
            <person name="Mitros T."/>
            <person name="Triplett J."/>
            <person name="Yang X."/>
            <person name="Ye C.Y."/>
            <person name="Mauro-Herrera M."/>
            <person name="Wang L."/>
            <person name="Li P."/>
            <person name="Sharma M."/>
            <person name="Sharma R."/>
            <person name="Ronald P.C."/>
            <person name="Panaud O."/>
            <person name="Kellogg E.A."/>
            <person name="Brutnell T.P."/>
            <person name="Doust A.N."/>
            <person name="Tuskan G.A."/>
            <person name="Rokhsar D."/>
            <person name="Devos K.M."/>
        </authorList>
    </citation>
    <scope>NUCLEOTIDE SEQUENCE [LARGE SCALE GENOMIC DNA]</scope>
    <source>
        <strain evidence="2">cv. Yugu1</strain>
    </source>
</reference>
<evidence type="ECO:0000313" key="1">
    <source>
        <dbReference type="EnsemblPlants" id="KQL01555"/>
    </source>
</evidence>
<dbReference type="Proteomes" id="UP000004995">
    <property type="component" value="Unassembled WGS sequence"/>
</dbReference>
<evidence type="ECO:0000313" key="2">
    <source>
        <dbReference type="Proteomes" id="UP000004995"/>
    </source>
</evidence>
<dbReference type="InParanoid" id="K3YP14"/>
<organism evidence="1 2">
    <name type="scientific">Setaria italica</name>
    <name type="common">Foxtail millet</name>
    <name type="synonym">Panicum italicum</name>
    <dbReference type="NCBI Taxonomy" id="4555"/>
    <lineage>
        <taxon>Eukaryota</taxon>
        <taxon>Viridiplantae</taxon>
        <taxon>Streptophyta</taxon>
        <taxon>Embryophyta</taxon>
        <taxon>Tracheophyta</taxon>
        <taxon>Spermatophyta</taxon>
        <taxon>Magnoliopsida</taxon>
        <taxon>Liliopsida</taxon>
        <taxon>Poales</taxon>
        <taxon>Poaceae</taxon>
        <taxon>PACMAD clade</taxon>
        <taxon>Panicoideae</taxon>
        <taxon>Panicodae</taxon>
        <taxon>Paniceae</taxon>
        <taxon>Cenchrinae</taxon>
        <taxon>Setaria</taxon>
    </lineage>
</organism>
<dbReference type="EnsemblPlants" id="KQL01555">
    <property type="protein sequence ID" value="KQL01555"/>
    <property type="gene ID" value="SETIT_016006mg"/>
</dbReference>
<protein>
    <submittedName>
        <fullName evidence="1">Uncharacterized protein</fullName>
    </submittedName>
</protein>
<reference evidence="1" key="2">
    <citation type="submission" date="2018-08" db="UniProtKB">
        <authorList>
            <consortium name="EnsemblPlants"/>
        </authorList>
    </citation>
    <scope>IDENTIFICATION</scope>
    <source>
        <strain evidence="1">Yugu1</strain>
    </source>
</reference>
<keyword evidence="2" id="KW-1185">Reference proteome</keyword>